<keyword evidence="1" id="KW-0732">Signal</keyword>
<dbReference type="InterPro" id="IPR011058">
    <property type="entry name" value="Cyanovirin-N"/>
</dbReference>
<keyword evidence="4" id="KW-1185">Reference proteome</keyword>
<dbReference type="Pfam" id="PF08881">
    <property type="entry name" value="CVNH"/>
    <property type="match status" value="1"/>
</dbReference>
<evidence type="ECO:0000313" key="3">
    <source>
        <dbReference type="EMBL" id="KAF4466441.1"/>
    </source>
</evidence>
<dbReference type="InterPro" id="IPR036673">
    <property type="entry name" value="Cyanovirin-N_sf"/>
</dbReference>
<reference evidence="3 4" key="1">
    <citation type="submission" date="2020-01" db="EMBL/GenBank/DDBJ databases">
        <title>Identification and distribution of gene clusters putatively required for synthesis of sphingolipid metabolism inhibitors in phylogenetically diverse species of the filamentous fungus Fusarium.</title>
        <authorList>
            <person name="Kim H.-S."/>
            <person name="Busman M."/>
            <person name="Brown D.W."/>
            <person name="Divon H."/>
            <person name="Uhlig S."/>
            <person name="Proctor R.H."/>
        </authorList>
    </citation>
    <scope>NUCLEOTIDE SEQUENCE [LARGE SCALE GENOMIC DNA]</scope>
    <source>
        <strain evidence="3 4">NRRL 20459</strain>
    </source>
</reference>
<organism evidence="3 4">
    <name type="scientific">Fusarium albosuccineum</name>
    <dbReference type="NCBI Taxonomy" id="1237068"/>
    <lineage>
        <taxon>Eukaryota</taxon>
        <taxon>Fungi</taxon>
        <taxon>Dikarya</taxon>
        <taxon>Ascomycota</taxon>
        <taxon>Pezizomycotina</taxon>
        <taxon>Sordariomycetes</taxon>
        <taxon>Hypocreomycetidae</taxon>
        <taxon>Hypocreales</taxon>
        <taxon>Nectriaceae</taxon>
        <taxon>Fusarium</taxon>
        <taxon>Fusarium decemcellulare species complex</taxon>
    </lineage>
</organism>
<dbReference type="SUPFAM" id="SSF51322">
    <property type="entry name" value="Cyanovirin-N"/>
    <property type="match status" value="1"/>
</dbReference>
<comment type="caution">
    <text evidence="3">The sequence shown here is derived from an EMBL/GenBank/DDBJ whole genome shotgun (WGS) entry which is preliminary data.</text>
</comment>
<dbReference type="AlphaFoldDB" id="A0A8H4PEE1"/>
<dbReference type="Proteomes" id="UP000554235">
    <property type="component" value="Unassembled WGS sequence"/>
</dbReference>
<evidence type="ECO:0000313" key="4">
    <source>
        <dbReference type="Proteomes" id="UP000554235"/>
    </source>
</evidence>
<accession>A0A8H4PEE1</accession>
<protein>
    <submittedName>
        <fullName evidence="3">NPS19</fullName>
    </submittedName>
</protein>
<proteinExistence type="predicted"/>
<evidence type="ECO:0000259" key="2">
    <source>
        <dbReference type="Pfam" id="PF08881"/>
    </source>
</evidence>
<name>A0A8H4PEE1_9HYPO</name>
<dbReference type="OrthoDB" id="2947935at2759"/>
<feature type="signal peptide" evidence="1">
    <location>
        <begin position="1"/>
        <end position="17"/>
    </location>
</feature>
<evidence type="ECO:0000256" key="1">
    <source>
        <dbReference type="SAM" id="SignalP"/>
    </source>
</evidence>
<feature type="chain" id="PRO_5034262750" evidence="1">
    <location>
        <begin position="18"/>
        <end position="240"/>
    </location>
</feature>
<dbReference type="EMBL" id="JAADYS010000873">
    <property type="protein sequence ID" value="KAF4466441.1"/>
    <property type="molecule type" value="Genomic_DNA"/>
</dbReference>
<sequence length="240" mass="26645">MLLPLLTLFFSVFGALASPLDQDLTSRDAPKSPYPSHAINETATDIVIRAFNPKAISPRALDSRSSGGFLGSCKDIRFYLGDKDMDRKGPADIHDGYLESPILVAHCPDLAGEMQCTSLQLSSCMQNKDGNLVAGLDGQWQGSCTQCIMREDGRHFWCRCWSFNDGQRVLGETVINLGKTCFVTIMIRLLTVREDTIVQNFDGDLMCSGQRGLRGVCPDEKSFDVTEYGWGDFWLDLGWI</sequence>
<feature type="domain" description="Cyanovirin-N" evidence="2">
    <location>
        <begin position="99"/>
        <end position="177"/>
    </location>
</feature>
<gene>
    <name evidence="3" type="ORF">FALBO_6707</name>
</gene>
<dbReference type="Gene3D" id="2.30.60.10">
    <property type="entry name" value="Cyanovirin-N"/>
    <property type="match status" value="1"/>
</dbReference>